<proteinExistence type="predicted"/>
<comment type="caution">
    <text evidence="2">The sequence shown here is derived from an EMBL/GenBank/DDBJ whole genome shotgun (WGS) entry which is preliminary data.</text>
</comment>
<dbReference type="AlphaFoldDB" id="A0A4D9EQC6"/>
<feature type="transmembrane region" description="Helical" evidence="1">
    <location>
        <begin position="66"/>
        <end position="88"/>
    </location>
</feature>
<accession>A0A4D9EQC6</accession>
<name>A0A4D9EQC6_9SAUR</name>
<reference evidence="2 3" key="2">
    <citation type="submission" date="2019-04" db="EMBL/GenBank/DDBJ databases">
        <title>The genome sequence of big-headed turtle.</title>
        <authorList>
            <person name="Gong S."/>
        </authorList>
    </citation>
    <scope>NUCLEOTIDE SEQUENCE [LARGE SCALE GENOMIC DNA]</scope>
    <source>
        <strain evidence="2">DO16091913</strain>
        <tissue evidence="2">Muscle</tissue>
    </source>
</reference>
<keyword evidence="1" id="KW-0812">Transmembrane</keyword>
<keyword evidence="1" id="KW-0472">Membrane</keyword>
<dbReference type="Proteomes" id="UP000297703">
    <property type="component" value="Unassembled WGS sequence"/>
</dbReference>
<evidence type="ECO:0000256" key="1">
    <source>
        <dbReference type="SAM" id="Phobius"/>
    </source>
</evidence>
<protein>
    <submittedName>
        <fullName evidence="2">Serpin B6-like</fullName>
    </submittedName>
</protein>
<gene>
    <name evidence="2" type="ORF">DR999_PMT03922</name>
</gene>
<reference evidence="2 3" key="1">
    <citation type="submission" date="2019-04" db="EMBL/GenBank/DDBJ databases">
        <title>Draft genome of the big-headed turtle Platysternon megacephalum.</title>
        <authorList>
            <person name="Gong S."/>
        </authorList>
    </citation>
    <scope>NUCLEOTIDE SEQUENCE [LARGE SCALE GENOMIC DNA]</scope>
    <source>
        <strain evidence="2">DO16091913</strain>
        <tissue evidence="2">Muscle</tissue>
    </source>
</reference>
<organism evidence="2 3">
    <name type="scientific">Platysternon megacephalum</name>
    <name type="common">big-headed turtle</name>
    <dbReference type="NCBI Taxonomy" id="55544"/>
    <lineage>
        <taxon>Eukaryota</taxon>
        <taxon>Metazoa</taxon>
        <taxon>Chordata</taxon>
        <taxon>Craniata</taxon>
        <taxon>Vertebrata</taxon>
        <taxon>Euteleostomi</taxon>
        <taxon>Archelosauria</taxon>
        <taxon>Testudinata</taxon>
        <taxon>Testudines</taxon>
        <taxon>Cryptodira</taxon>
        <taxon>Durocryptodira</taxon>
        <taxon>Testudinoidea</taxon>
        <taxon>Platysternidae</taxon>
        <taxon>Platysternon</taxon>
    </lineage>
</organism>
<keyword evidence="3" id="KW-1185">Reference proteome</keyword>
<evidence type="ECO:0000313" key="2">
    <source>
        <dbReference type="EMBL" id="TFK12759.1"/>
    </source>
</evidence>
<evidence type="ECO:0000313" key="3">
    <source>
        <dbReference type="Proteomes" id="UP000297703"/>
    </source>
</evidence>
<dbReference type="EMBL" id="QXTE01000019">
    <property type="protein sequence ID" value="TFK12759.1"/>
    <property type="molecule type" value="Genomic_DNA"/>
</dbReference>
<keyword evidence="1" id="KW-1133">Transmembrane helix</keyword>
<sequence length="122" mass="14209">MVLKNSNARSTCLTQRAKRFLWKCIQIKKMLLAKIMCIKFQPRKKIHSHIINPLKTGVYNDNYSGALRATIIHTIGLGCFSFCLVYIYSKQTLKKLVCSFFIKVVQFITLLSKPLCLKYFRK</sequence>